<dbReference type="PANTHER" id="PTHR34815:SF4">
    <property type="entry name" value="N-ACETYLTRANSFERASE DOMAIN-CONTAINING PROTEIN"/>
    <property type="match status" value="1"/>
</dbReference>
<evidence type="ECO:0000313" key="2">
    <source>
        <dbReference type="EMBL" id="UNI13400.1"/>
    </source>
</evidence>
<feature type="domain" description="LYC1 C-terminal" evidence="1">
    <location>
        <begin position="189"/>
        <end position="393"/>
    </location>
</feature>
<dbReference type="RefSeq" id="XP_047836881.1">
    <property type="nucleotide sequence ID" value="XM_047980923.1"/>
</dbReference>
<dbReference type="InterPro" id="IPR053013">
    <property type="entry name" value="LAT"/>
</dbReference>
<name>A0A9Q8V567_9HYPO</name>
<dbReference type="Gene3D" id="3.40.630.30">
    <property type="match status" value="1"/>
</dbReference>
<gene>
    <name evidence="2" type="ORF">JDV02_000148</name>
</gene>
<sequence length="393" mass="43740">MASSSALADDAGFVLTHPDADEQVRTWTHTHPFWGPSYPLDVYLARERELLTVPLARDGGMANRRRPVLSSCETLRKRALVRAPGESTARDVYAHGVASVFTYPESRRQGHAARMLDLLGRKLADDEARRPGDAAFSVLFSDIGKTFYAGLGWAPFESTHLSLPAAAAVGSPGKDAATAAASARGELTKTKTAATTTPITDENLEPLVALDEKLLRERIALDDAARPTTKTRVAILPDMNHMRWHFTREAFMSTHHLGRAPAVHGALYTNPSDGSRVWAIWARVHSGGTTDLAKNVLYIQRSVVENPGISDSDLTRAWRAILEAARAEAHEWMCTRVDMWNPDERTRRLIIEMDDLHVKHIIREEDSIASLRWFGDGSVQDIEWVANERYEWC</sequence>
<dbReference type="SUPFAM" id="SSF55729">
    <property type="entry name" value="Acyl-CoA N-acyltransferases (Nat)"/>
    <property type="match status" value="1"/>
</dbReference>
<dbReference type="KEGG" id="ptkz:JDV02_000148"/>
<reference evidence="2" key="1">
    <citation type="submission" date="2021-11" db="EMBL/GenBank/DDBJ databases">
        <title>Purpureocillium_takamizusanense_genome.</title>
        <authorList>
            <person name="Nguyen N.-H."/>
        </authorList>
    </citation>
    <scope>NUCLEOTIDE SEQUENCE</scope>
    <source>
        <strain evidence="2">PT3</strain>
    </source>
</reference>
<organism evidence="2 3">
    <name type="scientific">Purpureocillium takamizusanense</name>
    <dbReference type="NCBI Taxonomy" id="2060973"/>
    <lineage>
        <taxon>Eukaryota</taxon>
        <taxon>Fungi</taxon>
        <taxon>Dikarya</taxon>
        <taxon>Ascomycota</taxon>
        <taxon>Pezizomycotina</taxon>
        <taxon>Sordariomycetes</taxon>
        <taxon>Hypocreomycetidae</taxon>
        <taxon>Hypocreales</taxon>
        <taxon>Ophiocordycipitaceae</taxon>
        <taxon>Purpureocillium</taxon>
    </lineage>
</organism>
<dbReference type="Proteomes" id="UP000829364">
    <property type="component" value="Chromosome 1"/>
</dbReference>
<dbReference type="AlphaFoldDB" id="A0A9Q8V567"/>
<dbReference type="InterPro" id="IPR055100">
    <property type="entry name" value="GNAT_LYC1-like"/>
</dbReference>
<evidence type="ECO:0000313" key="3">
    <source>
        <dbReference type="Proteomes" id="UP000829364"/>
    </source>
</evidence>
<proteinExistence type="predicted"/>
<keyword evidence="3" id="KW-1185">Reference proteome</keyword>
<accession>A0A9Q8V567</accession>
<dbReference type="Pfam" id="PF22998">
    <property type="entry name" value="GNAT_LYC1-like"/>
    <property type="match status" value="1"/>
</dbReference>
<dbReference type="OrthoDB" id="2020070at2759"/>
<dbReference type="GeneID" id="72062115"/>
<protein>
    <recommendedName>
        <fullName evidence="1">LYC1 C-terminal domain-containing protein</fullName>
    </recommendedName>
</protein>
<evidence type="ECO:0000259" key="1">
    <source>
        <dbReference type="Pfam" id="PF22998"/>
    </source>
</evidence>
<dbReference type="EMBL" id="CP086354">
    <property type="protein sequence ID" value="UNI13400.1"/>
    <property type="molecule type" value="Genomic_DNA"/>
</dbReference>
<dbReference type="InterPro" id="IPR016181">
    <property type="entry name" value="Acyl_CoA_acyltransferase"/>
</dbReference>
<dbReference type="PANTHER" id="PTHR34815">
    <property type="entry name" value="LYSINE ACETYLTRANSFERASE"/>
    <property type="match status" value="1"/>
</dbReference>